<keyword evidence="13" id="KW-1185">Reference proteome</keyword>
<evidence type="ECO:0000313" key="12">
    <source>
        <dbReference type="EMBL" id="POM58036.1"/>
    </source>
</evidence>
<accession>A0A2P4WXK7</accession>
<dbReference type="PANTHER" id="PTHR45624">
    <property type="entry name" value="MITOCHONDRIAL BASIC AMINO ACIDS TRANSPORTER-RELATED"/>
    <property type="match status" value="1"/>
</dbReference>
<dbReference type="Pfam" id="PF00153">
    <property type="entry name" value="Mito_carr"/>
    <property type="match status" value="3"/>
</dbReference>
<dbReference type="Proteomes" id="UP000237271">
    <property type="component" value="Unassembled WGS sequence"/>
</dbReference>
<keyword evidence="6" id="KW-1133">Transmembrane helix</keyword>
<dbReference type="InterPro" id="IPR023395">
    <property type="entry name" value="MCP_dom_sf"/>
</dbReference>
<keyword evidence="5" id="KW-0677">Repeat</keyword>
<feature type="repeat" description="Solcar" evidence="9">
    <location>
        <begin position="339"/>
        <end position="420"/>
    </location>
</feature>
<dbReference type="Pfam" id="PF04734">
    <property type="entry name" value="Ceramidase_alk"/>
    <property type="match status" value="1"/>
</dbReference>
<evidence type="ECO:0000256" key="2">
    <source>
        <dbReference type="ARBA" id="ARBA00006375"/>
    </source>
</evidence>
<dbReference type="InterPro" id="IPR018108">
    <property type="entry name" value="MCP_transmembrane"/>
</dbReference>
<evidence type="ECO:0000256" key="5">
    <source>
        <dbReference type="ARBA" id="ARBA00022737"/>
    </source>
</evidence>
<evidence type="ECO:0008006" key="14">
    <source>
        <dbReference type="Google" id="ProtNLM"/>
    </source>
</evidence>
<evidence type="ECO:0000256" key="9">
    <source>
        <dbReference type="PROSITE-ProRule" id="PRU00282"/>
    </source>
</evidence>
<feature type="repeat" description="Solcar" evidence="9">
    <location>
        <begin position="523"/>
        <end position="609"/>
    </location>
</feature>
<evidence type="ECO:0000256" key="1">
    <source>
        <dbReference type="ARBA" id="ARBA00004225"/>
    </source>
</evidence>
<dbReference type="InterPro" id="IPR038445">
    <property type="entry name" value="NCDase_C_sf"/>
</dbReference>
<dbReference type="InterPro" id="IPR031329">
    <property type="entry name" value="NEUT/ALK_ceramidase_N"/>
</dbReference>
<evidence type="ECO:0000256" key="7">
    <source>
        <dbReference type="ARBA" id="ARBA00023128"/>
    </source>
</evidence>
<sequence>NGVKTTADDPYANRTCPAVVGQNFAAGTEDGRALSMFTEGNLKANVLFQTIGGVIKEAPQWVKDCQNVNKVPLLAVGLMEPVPWVPNILPVQVVKIGQFAIAVTTFETTTMAGRRIRDTVKTALAGVGVTEVELASISNAYYAQYMTTKEEYLTQNYEGASTLFGPNQLAAVQQELVRVAASVADSSVALEVGPTPLQINRNTLITLQTGVAFDSSPLLYSFSYVRTQPSSSYAVGSVASAVFAGAHPKNALTLVSSFCDVQKLSSNGAYATVLTDAHWDLRYRWERFLIAESKNTCEWNIRKGGRTSVAGTYRFVHRGYSKNLLGSLTAVSMSWLDVAKDLNAGTIGGVAGIIAGHPLDTIKVQLQTSSGAGTGVLRTLRRVISSEGAAGLYRGLLSPILSNAPINAAIFGVQGQVVRALKTREDSPLTNTQHFIAGSAAGLVQVVFAAPSEHVKIQLQTGAMGTEHSSVKAARTILKRYGVKTLFKGWEICLLRDVPSFGAYFCCYEATKRVLTGGKSENETDLKLMMAGGIAGMVSWAACMPFDVVKSCVQGQCLEGNQMSMTEVARTRMKQEGPRFFFKGFGATMVRAFPVSAVTFLVYEKTIQLTS</sequence>
<comment type="similarity">
    <text evidence="2">Belongs to the mitochondrial carrier (TC 2.A.29) family.</text>
</comment>
<keyword evidence="8 9" id="KW-0472">Membrane</keyword>
<evidence type="ECO:0000256" key="4">
    <source>
        <dbReference type="ARBA" id="ARBA00022692"/>
    </source>
</evidence>
<keyword evidence="4 9" id="KW-0812">Transmembrane</keyword>
<evidence type="ECO:0000259" key="11">
    <source>
        <dbReference type="Pfam" id="PF17048"/>
    </source>
</evidence>
<reference evidence="12 13" key="1">
    <citation type="journal article" date="2017" name="Genome Biol. Evol.">
        <title>Phytophthora megakarya and P. palmivora, closely related causal agents of cacao black pod rot, underwent increases in genome sizes and gene numbers by different mechanisms.</title>
        <authorList>
            <person name="Ali S.S."/>
            <person name="Shao J."/>
            <person name="Lary D.J."/>
            <person name="Kronmiller B."/>
            <person name="Shen D."/>
            <person name="Strem M.D."/>
            <person name="Amoako-Attah I."/>
            <person name="Akrofi A.Y."/>
            <person name="Begoude B.A."/>
            <person name="Ten Hoopen G.M."/>
            <person name="Coulibaly K."/>
            <person name="Kebe B.I."/>
            <person name="Melnick R.L."/>
            <person name="Guiltinan M.J."/>
            <person name="Tyler B.M."/>
            <person name="Meinhardt L.W."/>
            <person name="Bailey B.A."/>
        </authorList>
    </citation>
    <scope>NUCLEOTIDE SEQUENCE [LARGE SCALE GENOMIC DNA]</scope>
    <source>
        <strain evidence="13">sbr112.9</strain>
    </source>
</reference>
<keyword evidence="7" id="KW-0496">Mitochondrion</keyword>
<dbReference type="Gene3D" id="1.50.40.10">
    <property type="entry name" value="Mitochondrial carrier domain"/>
    <property type="match status" value="1"/>
</dbReference>
<evidence type="ECO:0000256" key="6">
    <source>
        <dbReference type="ARBA" id="ARBA00022989"/>
    </source>
</evidence>
<feature type="domain" description="Neutral/alkaline non-lysosomal ceramidase C-terminal" evidence="11">
    <location>
        <begin position="179"/>
        <end position="329"/>
    </location>
</feature>
<gene>
    <name evidence="12" type="ORF">PHPALM_37375</name>
</gene>
<protein>
    <recommendedName>
        <fullName evidence="14">Ceramidase</fullName>
    </recommendedName>
</protein>
<feature type="repeat" description="Solcar" evidence="9">
    <location>
        <begin position="429"/>
        <end position="514"/>
    </location>
</feature>
<dbReference type="OrthoDB" id="191371at2759"/>
<dbReference type="GO" id="GO:0022857">
    <property type="term" value="F:transmembrane transporter activity"/>
    <property type="evidence" value="ECO:0007669"/>
    <property type="project" value="TreeGrafter"/>
</dbReference>
<dbReference type="SUPFAM" id="SSF103506">
    <property type="entry name" value="Mitochondrial carrier"/>
    <property type="match status" value="1"/>
</dbReference>
<proteinExistence type="inferred from homology"/>
<dbReference type="EMBL" id="NCKW01020390">
    <property type="protein sequence ID" value="POM58036.1"/>
    <property type="molecule type" value="Genomic_DNA"/>
</dbReference>
<dbReference type="PROSITE" id="PS50920">
    <property type="entry name" value="SOLCAR"/>
    <property type="match status" value="3"/>
</dbReference>
<dbReference type="AlphaFoldDB" id="A0A2P4WXK7"/>
<name>A0A2P4WXK7_9STRA</name>
<keyword evidence="3" id="KW-0813">Transport</keyword>
<evidence type="ECO:0000256" key="8">
    <source>
        <dbReference type="ARBA" id="ARBA00023136"/>
    </source>
</evidence>
<comment type="caution">
    <text evidence="12">The sequence shown here is derived from an EMBL/GenBank/DDBJ whole genome shotgun (WGS) entry which is preliminary data.</text>
</comment>
<dbReference type="PANTHER" id="PTHR45624:SF10">
    <property type="entry name" value="SLC (SOLUTE CARRIER) HOMOLOG"/>
    <property type="match status" value="1"/>
</dbReference>
<dbReference type="Gene3D" id="2.60.40.2300">
    <property type="entry name" value="Neutral/alkaline non-lysosomal ceramidase, C-terminal domain"/>
    <property type="match status" value="1"/>
</dbReference>
<organism evidence="12 13">
    <name type="scientific">Phytophthora palmivora</name>
    <dbReference type="NCBI Taxonomy" id="4796"/>
    <lineage>
        <taxon>Eukaryota</taxon>
        <taxon>Sar</taxon>
        <taxon>Stramenopiles</taxon>
        <taxon>Oomycota</taxon>
        <taxon>Peronosporomycetes</taxon>
        <taxon>Peronosporales</taxon>
        <taxon>Peronosporaceae</taxon>
        <taxon>Phytophthora</taxon>
    </lineage>
</organism>
<dbReference type="InterPro" id="IPR031331">
    <property type="entry name" value="NEUT/ALK_ceramidase_C"/>
</dbReference>
<comment type="subcellular location">
    <subcellularLocation>
        <location evidence="1">Mitochondrion membrane</location>
        <topology evidence="1">Multi-pass membrane protein</topology>
    </subcellularLocation>
</comment>
<evidence type="ECO:0000313" key="13">
    <source>
        <dbReference type="Proteomes" id="UP000237271"/>
    </source>
</evidence>
<evidence type="ECO:0000256" key="3">
    <source>
        <dbReference type="ARBA" id="ARBA00022448"/>
    </source>
</evidence>
<dbReference type="InterPro" id="IPR050567">
    <property type="entry name" value="Mitochondrial_Carrier"/>
</dbReference>
<dbReference type="Pfam" id="PF17048">
    <property type="entry name" value="Ceramidse_alk_C"/>
    <property type="match status" value="1"/>
</dbReference>
<dbReference type="FunFam" id="1.50.40.10:FF:000163">
    <property type="entry name" value="Mitochondrial carrier protein"/>
    <property type="match status" value="1"/>
</dbReference>
<evidence type="ECO:0000259" key="10">
    <source>
        <dbReference type="Pfam" id="PF04734"/>
    </source>
</evidence>
<feature type="non-terminal residue" evidence="12">
    <location>
        <position position="1"/>
    </location>
</feature>
<dbReference type="GO" id="GO:0031966">
    <property type="term" value="C:mitochondrial membrane"/>
    <property type="evidence" value="ECO:0007669"/>
    <property type="project" value="UniProtKB-SubCell"/>
</dbReference>
<feature type="domain" description="Neutral/alkaline non-lysosomal ceramidase N-terminal" evidence="10">
    <location>
        <begin position="5"/>
        <end position="174"/>
    </location>
</feature>